<dbReference type="Pfam" id="PF00296">
    <property type="entry name" value="Bac_luciferase"/>
    <property type="match status" value="1"/>
</dbReference>
<accession>A0A839DZ53</accession>
<dbReference type="SUPFAM" id="SSF51679">
    <property type="entry name" value="Bacterial luciferase-like"/>
    <property type="match status" value="1"/>
</dbReference>
<dbReference type="Proteomes" id="UP000569329">
    <property type="component" value="Unassembled WGS sequence"/>
</dbReference>
<evidence type="ECO:0000259" key="5">
    <source>
        <dbReference type="Pfam" id="PF00296"/>
    </source>
</evidence>
<proteinExistence type="predicted"/>
<comment type="caution">
    <text evidence="6">The sequence shown here is derived from an EMBL/GenBank/DDBJ whole genome shotgun (WGS) entry which is preliminary data.</text>
</comment>
<dbReference type="GO" id="GO:0046306">
    <property type="term" value="P:alkanesulfonate catabolic process"/>
    <property type="evidence" value="ECO:0007669"/>
    <property type="project" value="TreeGrafter"/>
</dbReference>
<keyword evidence="7" id="KW-1185">Reference proteome</keyword>
<protein>
    <submittedName>
        <fullName evidence="6">Putative F420-dependent oxidoreductase</fullName>
    </submittedName>
</protein>
<evidence type="ECO:0000256" key="4">
    <source>
        <dbReference type="ARBA" id="ARBA00023033"/>
    </source>
</evidence>
<keyword evidence="4" id="KW-0503">Monooxygenase</keyword>
<dbReference type="InterPro" id="IPR050172">
    <property type="entry name" value="SsuD_RutA_monooxygenase"/>
</dbReference>
<dbReference type="NCBIfam" id="TIGR03619">
    <property type="entry name" value="F420_Rv2161c"/>
    <property type="match status" value="1"/>
</dbReference>
<dbReference type="InterPro" id="IPR036661">
    <property type="entry name" value="Luciferase-like_sf"/>
</dbReference>
<evidence type="ECO:0000256" key="2">
    <source>
        <dbReference type="ARBA" id="ARBA00022643"/>
    </source>
</evidence>
<name>A0A839DZ53_9PSEU</name>
<keyword evidence="1" id="KW-0285">Flavoprotein</keyword>
<evidence type="ECO:0000313" key="6">
    <source>
        <dbReference type="EMBL" id="MBA8824767.1"/>
    </source>
</evidence>
<dbReference type="EMBL" id="JACGWZ010000002">
    <property type="protein sequence ID" value="MBA8824767.1"/>
    <property type="molecule type" value="Genomic_DNA"/>
</dbReference>
<dbReference type="PANTHER" id="PTHR42847:SF4">
    <property type="entry name" value="ALKANESULFONATE MONOOXYGENASE-RELATED"/>
    <property type="match status" value="1"/>
</dbReference>
<dbReference type="AlphaFoldDB" id="A0A839DZ53"/>
<dbReference type="Gene3D" id="3.20.20.30">
    <property type="entry name" value="Luciferase-like domain"/>
    <property type="match status" value="1"/>
</dbReference>
<gene>
    <name evidence="6" type="ORF">FHX42_002114</name>
</gene>
<dbReference type="InterPro" id="IPR019921">
    <property type="entry name" value="Lucif-like_OxRdtase_Rv2161c"/>
</dbReference>
<dbReference type="InterPro" id="IPR011251">
    <property type="entry name" value="Luciferase-like_dom"/>
</dbReference>
<feature type="domain" description="Luciferase-like" evidence="5">
    <location>
        <begin position="15"/>
        <end position="254"/>
    </location>
</feature>
<dbReference type="GO" id="GO:0008726">
    <property type="term" value="F:alkanesulfonate monooxygenase activity"/>
    <property type="evidence" value="ECO:0007669"/>
    <property type="project" value="TreeGrafter"/>
</dbReference>
<dbReference type="PANTHER" id="PTHR42847">
    <property type="entry name" value="ALKANESULFONATE MONOOXYGENASE"/>
    <property type="match status" value="1"/>
</dbReference>
<keyword evidence="2" id="KW-0288">FMN</keyword>
<evidence type="ECO:0000256" key="3">
    <source>
        <dbReference type="ARBA" id="ARBA00023002"/>
    </source>
</evidence>
<organism evidence="6 7">
    <name type="scientific">Halosaccharopolyspora lacisalsi</name>
    <dbReference type="NCBI Taxonomy" id="1000566"/>
    <lineage>
        <taxon>Bacteria</taxon>
        <taxon>Bacillati</taxon>
        <taxon>Actinomycetota</taxon>
        <taxon>Actinomycetes</taxon>
        <taxon>Pseudonocardiales</taxon>
        <taxon>Pseudonocardiaceae</taxon>
        <taxon>Halosaccharopolyspora</taxon>
    </lineage>
</organism>
<reference evidence="6 7" key="1">
    <citation type="submission" date="2020-07" db="EMBL/GenBank/DDBJ databases">
        <title>Sequencing the genomes of 1000 actinobacteria strains.</title>
        <authorList>
            <person name="Klenk H.-P."/>
        </authorList>
    </citation>
    <scope>NUCLEOTIDE SEQUENCE [LARGE SCALE GENOMIC DNA]</scope>
    <source>
        <strain evidence="6 7">DSM 45975</strain>
    </source>
</reference>
<evidence type="ECO:0000256" key="1">
    <source>
        <dbReference type="ARBA" id="ARBA00022630"/>
    </source>
</evidence>
<dbReference type="RefSeq" id="WP_182543986.1">
    <property type="nucleotide sequence ID" value="NZ_JACGWZ010000002.1"/>
</dbReference>
<keyword evidence="3" id="KW-0560">Oxidoreductase</keyword>
<sequence>MKIGFTLPQFGPVAGDTGELVRFAREAERLGADSLWVGDRLLAAVNPTVGYGGRETIPDAFRSVLDPFALMSAAAAVTERVEIGANVLIAPWYSPAVLARSLTTIDRISGGRLVPGFGTGWSPEEYEAAGVPMSQRGGRLDECLDALFAWWSDNPVEYGGKYWSVPSTHVDVKPDRRPRPPVYLAGFAGAAVERVARRSDGWLPLHVPGADEFDPEAVNGPMSRIRRLAGEAGRDPAALGAVLRVYPMTTEALDGVVDTVVRAERDTDVDHAFVEMMNLVDNVDQALDTVERVLRAARG</sequence>
<evidence type="ECO:0000313" key="7">
    <source>
        <dbReference type="Proteomes" id="UP000569329"/>
    </source>
</evidence>